<keyword evidence="1" id="KW-0812">Transmembrane</keyword>
<dbReference type="EMBL" id="CWHR02000009">
    <property type="protein sequence ID" value="SBO26688.1"/>
    <property type="molecule type" value="Genomic_DNA"/>
</dbReference>
<dbReference type="AlphaFoldDB" id="A0A1A7VX46"/>
<evidence type="ECO:0000313" key="4">
    <source>
        <dbReference type="Proteomes" id="UP000182142"/>
    </source>
</evidence>
<keyword evidence="1" id="KW-1133">Transmembrane helix</keyword>
<dbReference type="CDD" id="cd02961">
    <property type="entry name" value="PDI_a_family"/>
    <property type="match status" value="1"/>
</dbReference>
<dbReference type="PANTHER" id="PTHR19991">
    <property type="entry name" value="L 2 01289"/>
    <property type="match status" value="1"/>
</dbReference>
<dbReference type="Proteomes" id="UP000182142">
    <property type="component" value="Unassembled WGS sequence"/>
</dbReference>
<feature type="transmembrane region" description="Helical" evidence="1">
    <location>
        <begin position="202"/>
        <end position="226"/>
    </location>
</feature>
<protein>
    <submittedName>
        <fullName evidence="3">Thioredoxin-related protein, putative</fullName>
        <ecNumber evidence="3">5.3.4.1</ecNumber>
    </submittedName>
</protein>
<name>A0A1A7VX46_PLAKH</name>
<dbReference type="EC" id="5.3.4.1" evidence="3"/>
<dbReference type="Pfam" id="PF00085">
    <property type="entry name" value="Thioredoxin"/>
    <property type="match status" value="1"/>
</dbReference>
<dbReference type="Gene3D" id="3.40.30.10">
    <property type="entry name" value="Glutaredoxin"/>
    <property type="match status" value="1"/>
</dbReference>
<proteinExistence type="predicted"/>
<keyword evidence="1" id="KW-0472">Membrane</keyword>
<evidence type="ECO:0000313" key="3">
    <source>
        <dbReference type="EMBL" id="SBO26688.1"/>
    </source>
</evidence>
<reference evidence="4" key="1">
    <citation type="submission" date="2016-05" db="EMBL/GenBank/DDBJ databases">
        <authorList>
            <person name="Sharaf H."/>
        </authorList>
    </citation>
    <scope>NUCLEOTIDE SEQUENCE [LARGE SCALE GENOMIC DNA]</scope>
    <source>
        <strain evidence="4">H</strain>
    </source>
</reference>
<dbReference type="InterPro" id="IPR036249">
    <property type="entry name" value="Thioredoxin-like_sf"/>
</dbReference>
<dbReference type="PROSITE" id="PS51352">
    <property type="entry name" value="THIOREDOXIN_2"/>
    <property type="match status" value="1"/>
</dbReference>
<keyword evidence="3" id="KW-0413">Isomerase</keyword>
<accession>A0A1A7VX46</accession>
<dbReference type="SUPFAM" id="SSF52833">
    <property type="entry name" value="Thioredoxin-like"/>
    <property type="match status" value="1"/>
</dbReference>
<evidence type="ECO:0000256" key="1">
    <source>
        <dbReference type="SAM" id="Phobius"/>
    </source>
</evidence>
<dbReference type="PANTHER" id="PTHR19991:SF2">
    <property type="entry name" value="GH08893P"/>
    <property type="match status" value="1"/>
</dbReference>
<sequence>MYARTFICIYMPRPFFLFEYPPPPLDELPLCKNSKMAKITKSLVFLLILTILKICYAQDVIELNDTNFEHLTQISTGNTTGSWFIKFYAPWCSHCKAMTKTWTQLAAELKGTVNVAKIDVTTNSKTRKRFKIEGFPTIIYFKNGKMYDYKNHDRSLEAFKMFVHETYKSVKSSDPPKPLSYLDVLKDMANETFSNIDRIYKYAFPSLMAIIVVSFLVGFITSFILCKFCCCTKGSPDKNSKKKN</sequence>
<organism evidence="3 4">
    <name type="scientific">Plasmodium knowlesi (strain H)</name>
    <dbReference type="NCBI Taxonomy" id="5851"/>
    <lineage>
        <taxon>Eukaryota</taxon>
        <taxon>Sar</taxon>
        <taxon>Alveolata</taxon>
        <taxon>Apicomplexa</taxon>
        <taxon>Aconoidasida</taxon>
        <taxon>Haemosporida</taxon>
        <taxon>Plasmodiidae</taxon>
        <taxon>Plasmodium</taxon>
        <taxon>Plasmodium (Plasmodium)</taxon>
    </lineage>
</organism>
<feature type="domain" description="Thioredoxin" evidence="2">
    <location>
        <begin position="52"/>
        <end position="168"/>
    </location>
</feature>
<dbReference type="GO" id="GO:0003756">
    <property type="term" value="F:protein disulfide isomerase activity"/>
    <property type="evidence" value="ECO:0007669"/>
    <property type="project" value="UniProtKB-EC"/>
</dbReference>
<dbReference type="InterPro" id="IPR013766">
    <property type="entry name" value="Thioredoxin_domain"/>
</dbReference>
<evidence type="ECO:0000259" key="2">
    <source>
        <dbReference type="PROSITE" id="PS51352"/>
    </source>
</evidence>
<gene>
    <name evidence="3" type="ORF">PKNA1_H1_1248500</name>
</gene>
<dbReference type="PRINTS" id="PR00421">
    <property type="entry name" value="THIOREDOXIN"/>
</dbReference>